<evidence type="ECO:0000256" key="2">
    <source>
        <dbReference type="PIRSR" id="PIRSR620019-1"/>
    </source>
</evidence>
<protein>
    <submittedName>
        <fullName evidence="4">Acetyltransferase</fullName>
    </submittedName>
</protein>
<dbReference type="PANTHER" id="PTHR43300">
    <property type="entry name" value="ACETYLTRANSFERASE"/>
    <property type="match status" value="1"/>
</dbReference>
<dbReference type="InterPro" id="IPR050179">
    <property type="entry name" value="Trans_hexapeptide_repeat"/>
</dbReference>
<dbReference type="InterPro" id="IPR001451">
    <property type="entry name" value="Hexapep"/>
</dbReference>
<gene>
    <name evidence="4" type="ORF">CRM94_37825</name>
</gene>
<dbReference type="CDD" id="cd03360">
    <property type="entry name" value="LbH_AT_putative"/>
    <property type="match status" value="1"/>
</dbReference>
<evidence type="ECO:0000256" key="1">
    <source>
        <dbReference type="ARBA" id="ARBA00007274"/>
    </source>
</evidence>
<dbReference type="Pfam" id="PF00132">
    <property type="entry name" value="Hexapep"/>
    <property type="match status" value="1"/>
</dbReference>
<dbReference type="EMBL" id="PDDY01000004">
    <property type="protein sequence ID" value="PEH39982.1"/>
    <property type="molecule type" value="Genomic_DNA"/>
</dbReference>
<name>A0A2A7S936_BURGA</name>
<evidence type="ECO:0000313" key="4">
    <source>
        <dbReference type="EMBL" id="PEH39982.1"/>
    </source>
</evidence>
<dbReference type="SUPFAM" id="SSF51161">
    <property type="entry name" value="Trimeric LpxA-like enzymes"/>
    <property type="match status" value="1"/>
</dbReference>
<dbReference type="InterPro" id="IPR011004">
    <property type="entry name" value="Trimer_LpxA-like_sf"/>
</dbReference>
<dbReference type="InterPro" id="IPR020019">
    <property type="entry name" value="AcTrfase_PglD-like"/>
</dbReference>
<dbReference type="Gene3D" id="2.160.10.10">
    <property type="entry name" value="Hexapeptide repeat proteins"/>
    <property type="match status" value="1"/>
</dbReference>
<sequence length="224" mass="23238">MGEILERAAPQPAIHAERYILAGGGAFARELINWAEDAADAGLGPRVTGFLDVDPEALSGFGYALDWHGDIDAYQPAEGDAVLLAIGEPRAKAEVVARLAARGARFGSLRHPSAVVARRARLGIGVVICPNAVLSADCRIGDFAAVNILSSVGHDVTLGAYATLSSHVDLTGHVVVGERVFFGSGARVLPRVTIGADARIGAGAVVMRRVPEGATLYAAPAKRL</sequence>
<dbReference type="GO" id="GO:0016740">
    <property type="term" value="F:transferase activity"/>
    <property type="evidence" value="ECO:0007669"/>
    <property type="project" value="UniProtKB-KW"/>
</dbReference>
<accession>A0A2A7S936</accession>
<reference evidence="5" key="1">
    <citation type="submission" date="2017-09" db="EMBL/GenBank/DDBJ databases">
        <title>FDA dAtabase for Regulatory Grade micrObial Sequences (FDA-ARGOS): Supporting development and validation of Infectious Disease Dx tests.</title>
        <authorList>
            <person name="Minogue T."/>
            <person name="Wolcott M."/>
            <person name="Wasieloski L."/>
            <person name="Aguilar W."/>
            <person name="Moore D."/>
            <person name="Tallon L."/>
            <person name="Sadzewicz L."/>
            <person name="Ott S."/>
            <person name="Zhao X."/>
            <person name="Nagaraj S."/>
            <person name="Vavikolanu K."/>
            <person name="Aluvathingal J."/>
            <person name="Nadendla S."/>
            <person name="Sichtig H."/>
        </authorList>
    </citation>
    <scope>NUCLEOTIDE SEQUENCE [LARGE SCALE GENOMIC DNA]</scope>
    <source>
        <strain evidence="5">FDAARGOS_390</strain>
    </source>
</reference>
<keyword evidence="4" id="KW-0808">Transferase</keyword>
<feature type="binding site" evidence="3">
    <location>
        <position position="87"/>
    </location>
    <ligand>
        <name>substrate</name>
    </ligand>
</feature>
<dbReference type="Gene3D" id="3.40.50.20">
    <property type="match status" value="1"/>
</dbReference>
<dbReference type="RefSeq" id="WP_096749916.1">
    <property type="nucleotide sequence ID" value="NZ_CADEPO010000001.1"/>
</dbReference>
<feature type="active site" description="Proton acceptor" evidence="2">
    <location>
        <position position="154"/>
    </location>
</feature>
<evidence type="ECO:0000313" key="5">
    <source>
        <dbReference type="Proteomes" id="UP000220629"/>
    </source>
</evidence>
<dbReference type="Proteomes" id="UP000220629">
    <property type="component" value="Unassembled WGS sequence"/>
</dbReference>
<dbReference type="PANTHER" id="PTHR43300:SF7">
    <property type="entry name" value="UDP-N-ACETYLBACILLOSAMINE N-ACETYLTRANSFERASE"/>
    <property type="match status" value="1"/>
</dbReference>
<proteinExistence type="inferred from homology"/>
<feature type="site" description="Increases basicity of active site His" evidence="2">
    <location>
        <position position="155"/>
    </location>
</feature>
<evidence type="ECO:0000256" key="3">
    <source>
        <dbReference type="PIRSR" id="PIRSR620019-2"/>
    </source>
</evidence>
<dbReference type="NCBIfam" id="TIGR03570">
    <property type="entry name" value="NeuD_NnaD"/>
    <property type="match status" value="1"/>
</dbReference>
<organism evidence="4 5">
    <name type="scientific">Burkholderia gladioli</name>
    <name type="common">Pseudomonas marginata</name>
    <name type="synonym">Phytomonas marginata</name>
    <dbReference type="NCBI Taxonomy" id="28095"/>
    <lineage>
        <taxon>Bacteria</taxon>
        <taxon>Pseudomonadati</taxon>
        <taxon>Pseudomonadota</taxon>
        <taxon>Betaproteobacteria</taxon>
        <taxon>Burkholderiales</taxon>
        <taxon>Burkholderiaceae</taxon>
        <taxon>Burkholderia</taxon>
    </lineage>
</organism>
<comment type="caution">
    <text evidence="4">The sequence shown here is derived from an EMBL/GenBank/DDBJ whole genome shotgun (WGS) entry which is preliminary data.</text>
</comment>
<dbReference type="AlphaFoldDB" id="A0A2A7S936"/>
<comment type="similarity">
    <text evidence="1">Belongs to the transferase hexapeptide repeat family.</text>
</comment>